<dbReference type="OrthoDB" id="2588190at2759"/>
<dbReference type="AlphaFoldDB" id="A0A9P5H3B2"/>
<reference evidence="2" key="1">
    <citation type="submission" date="2020-03" db="EMBL/GenBank/DDBJ databases">
        <title>Draft Genome Sequence of Cylindrodendrum hubeiense.</title>
        <authorList>
            <person name="Buettner E."/>
            <person name="Kellner H."/>
        </authorList>
    </citation>
    <scope>NUCLEOTIDE SEQUENCE</scope>
    <source>
        <strain evidence="2">IHI 201604</strain>
    </source>
</reference>
<keyword evidence="3" id="KW-1185">Reference proteome</keyword>
<evidence type="ECO:0000256" key="1">
    <source>
        <dbReference type="SAM" id="MobiDB-lite"/>
    </source>
</evidence>
<gene>
    <name evidence="2" type="ORF">G7Z17_g11231</name>
</gene>
<proteinExistence type="predicted"/>
<sequence length="364" mass="40378">MGERGSTLQGDSSRSPAALPRVETPRTDGGCYIVNRMDGDIMSPATSRGAFHMYASQFQTENSFSVFGWDGPFTDSQGYHHHLLTHDCFLITEGAMLVYCDGESRMLYPGDFASVPPGYVHKPTPQGPITRAVPLISPADWVDFFRDRTVPFDNVMFPEFQGEERKGTMAEVLGEDWKEKYDTYPDVVENVSEPAAWSKKDAVIPNETKPYFLKFNTGPRWVLGGVTSRPFITTKQSANKFSISSIEASSVFGPTVLSRKITFPKIHHVFIILDGWMDVSINNEAPVRAFAGEVVFLAANTTFSISFENKYVRFWSYTSGDGIEALIQEAGETIAGAALPDKAPDVDEKKLRAVAEKLGIRIDE</sequence>
<evidence type="ECO:0000313" key="3">
    <source>
        <dbReference type="Proteomes" id="UP000722485"/>
    </source>
</evidence>
<name>A0A9P5H3B2_9HYPO</name>
<dbReference type="InterPro" id="IPR053146">
    <property type="entry name" value="QDO-like"/>
</dbReference>
<dbReference type="InterPro" id="IPR014710">
    <property type="entry name" value="RmlC-like_jellyroll"/>
</dbReference>
<dbReference type="Gene3D" id="2.60.120.10">
    <property type="entry name" value="Jelly Rolls"/>
    <property type="match status" value="2"/>
</dbReference>
<dbReference type="SUPFAM" id="SSF51182">
    <property type="entry name" value="RmlC-like cupins"/>
    <property type="match status" value="1"/>
</dbReference>
<feature type="compositionally biased region" description="Polar residues" evidence="1">
    <location>
        <begin position="1"/>
        <end position="15"/>
    </location>
</feature>
<protein>
    <submittedName>
        <fullName evidence="2">Uncharacterized protein</fullName>
    </submittedName>
</protein>
<accession>A0A9P5H3B2</accession>
<dbReference type="PANTHER" id="PTHR36440">
    <property type="entry name" value="PUTATIVE (AFU_ORTHOLOGUE AFUA_8G07350)-RELATED"/>
    <property type="match status" value="1"/>
</dbReference>
<evidence type="ECO:0000313" key="2">
    <source>
        <dbReference type="EMBL" id="KAF7542843.1"/>
    </source>
</evidence>
<dbReference type="InterPro" id="IPR011051">
    <property type="entry name" value="RmlC_Cupin_sf"/>
</dbReference>
<dbReference type="EMBL" id="JAANBB010000409">
    <property type="protein sequence ID" value="KAF7542843.1"/>
    <property type="molecule type" value="Genomic_DNA"/>
</dbReference>
<organism evidence="2 3">
    <name type="scientific">Cylindrodendrum hubeiense</name>
    <dbReference type="NCBI Taxonomy" id="595255"/>
    <lineage>
        <taxon>Eukaryota</taxon>
        <taxon>Fungi</taxon>
        <taxon>Dikarya</taxon>
        <taxon>Ascomycota</taxon>
        <taxon>Pezizomycotina</taxon>
        <taxon>Sordariomycetes</taxon>
        <taxon>Hypocreomycetidae</taxon>
        <taxon>Hypocreales</taxon>
        <taxon>Nectriaceae</taxon>
        <taxon>Cylindrodendrum</taxon>
    </lineage>
</organism>
<comment type="caution">
    <text evidence="2">The sequence shown here is derived from an EMBL/GenBank/DDBJ whole genome shotgun (WGS) entry which is preliminary data.</text>
</comment>
<dbReference type="Proteomes" id="UP000722485">
    <property type="component" value="Unassembled WGS sequence"/>
</dbReference>
<dbReference type="PANTHER" id="PTHR36440:SF1">
    <property type="entry name" value="PUTATIVE (AFU_ORTHOLOGUE AFUA_8G07350)-RELATED"/>
    <property type="match status" value="1"/>
</dbReference>
<feature type="region of interest" description="Disordered" evidence="1">
    <location>
        <begin position="1"/>
        <end position="24"/>
    </location>
</feature>